<sequence length="93" mass="10689">MDCPGIVSRSWSQSSHGVAHTEEMANVRALLFMDRLWTVRELSLEVGLSHQTVWYVLKKWRMLGRSVAVINKQHLADGILWMIILKECNAILL</sequence>
<comment type="caution">
    <text evidence="1">The sequence shown here is derived from an EMBL/GenBank/DDBJ whole genome shotgun (WGS) entry which is preliminary data.</text>
</comment>
<dbReference type="Proteomes" id="UP000499080">
    <property type="component" value="Unassembled WGS sequence"/>
</dbReference>
<proteinExistence type="predicted"/>
<evidence type="ECO:0000313" key="1">
    <source>
        <dbReference type="EMBL" id="GBM00005.1"/>
    </source>
</evidence>
<dbReference type="AlphaFoldDB" id="A0A4Y2C9J3"/>
<dbReference type="EMBL" id="BGPR01085563">
    <property type="protein sequence ID" value="GBM00005.1"/>
    <property type="molecule type" value="Genomic_DNA"/>
</dbReference>
<dbReference type="OrthoDB" id="6470313at2759"/>
<protein>
    <submittedName>
        <fullName evidence="1">Uncharacterized protein</fullName>
    </submittedName>
</protein>
<feature type="non-terminal residue" evidence="1">
    <location>
        <position position="93"/>
    </location>
</feature>
<keyword evidence="2" id="KW-1185">Reference proteome</keyword>
<evidence type="ECO:0000313" key="2">
    <source>
        <dbReference type="Proteomes" id="UP000499080"/>
    </source>
</evidence>
<gene>
    <name evidence="1" type="ORF">AVEN_93599_1</name>
</gene>
<reference evidence="1 2" key="1">
    <citation type="journal article" date="2019" name="Sci. Rep.">
        <title>Orb-weaving spider Araneus ventricosus genome elucidates the spidroin gene catalogue.</title>
        <authorList>
            <person name="Kono N."/>
            <person name="Nakamura H."/>
            <person name="Ohtoshi R."/>
            <person name="Moran D.A.P."/>
            <person name="Shinohara A."/>
            <person name="Yoshida Y."/>
            <person name="Fujiwara M."/>
            <person name="Mori M."/>
            <person name="Tomita M."/>
            <person name="Arakawa K."/>
        </authorList>
    </citation>
    <scope>NUCLEOTIDE SEQUENCE [LARGE SCALE GENOMIC DNA]</scope>
</reference>
<name>A0A4Y2C9J3_ARAVE</name>
<organism evidence="1 2">
    <name type="scientific">Araneus ventricosus</name>
    <name type="common">Orbweaver spider</name>
    <name type="synonym">Epeira ventricosa</name>
    <dbReference type="NCBI Taxonomy" id="182803"/>
    <lineage>
        <taxon>Eukaryota</taxon>
        <taxon>Metazoa</taxon>
        <taxon>Ecdysozoa</taxon>
        <taxon>Arthropoda</taxon>
        <taxon>Chelicerata</taxon>
        <taxon>Arachnida</taxon>
        <taxon>Araneae</taxon>
        <taxon>Araneomorphae</taxon>
        <taxon>Entelegynae</taxon>
        <taxon>Araneoidea</taxon>
        <taxon>Araneidae</taxon>
        <taxon>Araneus</taxon>
    </lineage>
</organism>
<accession>A0A4Y2C9J3</accession>